<name>A0A437QP69_9PROT</name>
<dbReference type="Pfam" id="PF00563">
    <property type="entry name" value="EAL"/>
    <property type="match status" value="1"/>
</dbReference>
<dbReference type="Gene3D" id="3.20.20.450">
    <property type="entry name" value="EAL domain"/>
    <property type="match status" value="1"/>
</dbReference>
<feature type="domain" description="EAL" evidence="1">
    <location>
        <begin position="101"/>
        <end position="345"/>
    </location>
</feature>
<dbReference type="InterPro" id="IPR001633">
    <property type="entry name" value="EAL_dom"/>
</dbReference>
<evidence type="ECO:0000259" key="1">
    <source>
        <dbReference type="PROSITE" id="PS50883"/>
    </source>
</evidence>
<sequence>MPCALCASPTITLAEHIVVYPAEQHTELKLLDLSPGLNAPFGRQDYGGLLFPTHFFCENHNRVDAELTPPQLADTVIVDIAGTSPSPAEVARARPLLTLINEIRGQWLVDLLDHGGLYSVAQPIVDRAGNRFAHEMLMRGMDAHGNAVMPDRMLEAAATTALRARLDQAARLAAVTNSARIPDKGCIFINFLPSSVYDPDFSLDETLAAIRTLDIDPARIVFEVVETDEITDFELLDAIFGRFRREGFAIALDDFGTGFNNIETVIRLRPEYIKLDKMLVMGAVDDTMKSQFVLETVSIAQLNGIKTIAEGVENQRTLDHIRKLGCDYFQGYHLGRPKPVGTTSA</sequence>
<evidence type="ECO:0000313" key="3">
    <source>
        <dbReference type="Proteomes" id="UP000287447"/>
    </source>
</evidence>
<proteinExistence type="predicted"/>
<dbReference type="GO" id="GO:0071111">
    <property type="term" value="F:cyclic-guanylate-specific phosphodiesterase activity"/>
    <property type="evidence" value="ECO:0007669"/>
    <property type="project" value="InterPro"/>
</dbReference>
<dbReference type="SMART" id="SM00052">
    <property type="entry name" value="EAL"/>
    <property type="match status" value="1"/>
</dbReference>
<dbReference type="InterPro" id="IPR050706">
    <property type="entry name" value="Cyclic-di-GMP_PDE-like"/>
</dbReference>
<evidence type="ECO:0000313" key="2">
    <source>
        <dbReference type="EMBL" id="RVU36331.1"/>
    </source>
</evidence>
<dbReference type="EMBL" id="SADE01000002">
    <property type="protein sequence ID" value="RVU36331.1"/>
    <property type="molecule type" value="Genomic_DNA"/>
</dbReference>
<gene>
    <name evidence="2" type="ORF">EOI86_14055</name>
</gene>
<dbReference type="RefSeq" id="WP_127765807.1">
    <property type="nucleotide sequence ID" value="NZ_SADE01000002.1"/>
</dbReference>
<keyword evidence="3" id="KW-1185">Reference proteome</keyword>
<dbReference type="PROSITE" id="PS50883">
    <property type="entry name" value="EAL"/>
    <property type="match status" value="1"/>
</dbReference>
<reference evidence="3" key="1">
    <citation type="submission" date="2019-01" db="EMBL/GenBank/DDBJ databases">
        <title>Gri0909 isolated from a small marine red alga.</title>
        <authorList>
            <person name="Kim J."/>
            <person name="Jeong S.E."/>
            <person name="Jeon C.O."/>
        </authorList>
    </citation>
    <scope>NUCLEOTIDE SEQUENCE [LARGE SCALE GENOMIC DNA]</scope>
    <source>
        <strain evidence="3">Gri0909</strain>
    </source>
</reference>
<organism evidence="2 3">
    <name type="scientific">Hwanghaeella grinnelliae</name>
    <dbReference type="NCBI Taxonomy" id="2500179"/>
    <lineage>
        <taxon>Bacteria</taxon>
        <taxon>Pseudomonadati</taxon>
        <taxon>Pseudomonadota</taxon>
        <taxon>Alphaproteobacteria</taxon>
        <taxon>Rhodospirillales</taxon>
        <taxon>Rhodospirillaceae</taxon>
        <taxon>Hwanghaeella</taxon>
    </lineage>
</organism>
<dbReference type="OrthoDB" id="7251575at2"/>
<accession>A0A437QP69</accession>
<dbReference type="SUPFAM" id="SSF141868">
    <property type="entry name" value="EAL domain-like"/>
    <property type="match status" value="1"/>
</dbReference>
<dbReference type="PANTHER" id="PTHR33121">
    <property type="entry name" value="CYCLIC DI-GMP PHOSPHODIESTERASE PDEF"/>
    <property type="match status" value="1"/>
</dbReference>
<dbReference type="CDD" id="cd01948">
    <property type="entry name" value="EAL"/>
    <property type="match status" value="1"/>
</dbReference>
<dbReference type="InterPro" id="IPR035919">
    <property type="entry name" value="EAL_sf"/>
</dbReference>
<dbReference type="AlphaFoldDB" id="A0A437QP69"/>
<dbReference type="Proteomes" id="UP000287447">
    <property type="component" value="Unassembled WGS sequence"/>
</dbReference>
<comment type="caution">
    <text evidence="2">The sequence shown here is derived from an EMBL/GenBank/DDBJ whole genome shotgun (WGS) entry which is preliminary data.</text>
</comment>
<protein>
    <submittedName>
        <fullName evidence="2">EAL domain-containing protein</fullName>
    </submittedName>
</protein>
<dbReference type="PANTHER" id="PTHR33121:SF76">
    <property type="entry name" value="SIGNALING PROTEIN"/>
    <property type="match status" value="1"/>
</dbReference>